<keyword evidence="2 4" id="KW-0238">DNA-binding</keyword>
<dbReference type="InterPro" id="IPR010982">
    <property type="entry name" value="Lambda_DNA-bd_dom_sf"/>
</dbReference>
<evidence type="ECO:0000256" key="4">
    <source>
        <dbReference type="HAMAP-Rule" id="MF_00584"/>
    </source>
</evidence>
<organism evidence="6 7">
    <name type="scientific">Candidatus Iainarchaeum sp</name>
    <dbReference type="NCBI Taxonomy" id="3101447"/>
    <lineage>
        <taxon>Archaea</taxon>
        <taxon>Candidatus Iainarchaeota</taxon>
        <taxon>Candidatus Iainarchaeia</taxon>
        <taxon>Candidatus Iainarchaeales</taxon>
        <taxon>Candidatus Iainarchaeaceae</taxon>
        <taxon>Candidatus Iainarchaeum</taxon>
    </lineage>
</organism>
<gene>
    <name evidence="6" type="ORF">CL943_02090</name>
</gene>
<dbReference type="SUPFAM" id="SSF47413">
    <property type="entry name" value="lambda repressor-like DNA-binding domains"/>
    <property type="match status" value="1"/>
</dbReference>
<dbReference type="HAMAP" id="MF_00584">
    <property type="entry name" value="HTH_type_cro_C1"/>
    <property type="match status" value="1"/>
</dbReference>
<dbReference type="InterPro" id="IPR059051">
    <property type="entry name" value="MTH_967_PDDEXK"/>
</dbReference>
<dbReference type="Pfam" id="PF26553">
    <property type="entry name" value="PDDEXK_19"/>
    <property type="match status" value="1"/>
</dbReference>
<keyword evidence="3 4" id="KW-0804">Transcription</keyword>
<dbReference type="AlphaFoldDB" id="A0A2D6M0W9"/>
<evidence type="ECO:0000259" key="5">
    <source>
        <dbReference type="PROSITE" id="PS50943"/>
    </source>
</evidence>
<dbReference type="GO" id="GO:0003677">
    <property type="term" value="F:DNA binding"/>
    <property type="evidence" value="ECO:0007669"/>
    <property type="project" value="UniProtKB-KW"/>
</dbReference>
<evidence type="ECO:0000313" key="6">
    <source>
        <dbReference type="EMBL" id="MAG22074.1"/>
    </source>
</evidence>
<dbReference type="Gene3D" id="1.10.260.40">
    <property type="entry name" value="lambda repressor-like DNA-binding domains"/>
    <property type="match status" value="1"/>
</dbReference>
<feature type="domain" description="HTH cro/C1-type" evidence="5">
    <location>
        <begin position="129"/>
        <end position="182"/>
    </location>
</feature>
<sequence>MREFILAKATALLESKQFSVTNFVAGHSCFDLAATRGNLTLLIKAFDNVDSLREEHALELKKMVSLFNAVVVVLGNKTKASDLRRGVIYERYSLPTLSIDSFKDLLNEKMPSIKSFKGKEIVALDADKIRERRKELGLTLGELASKVDTTIESVHRYEKGHATSLQVAEKLEKALKTKLVEQIDLFKGVPIKIENVFDESIEDEALGKVYDLGLKLALFKHAPFRASSPSSQGLVISKGTSKQDVKRKAVELRKSSIAFGAHGMVIANKTRLTSVEHVPIVDEDELTTLSKFKDLMFLLKKRES</sequence>
<reference evidence="7" key="1">
    <citation type="submission" date="2017-09" db="EMBL/GenBank/DDBJ databases">
        <title>The Reconstruction of 2,631 Draft Metagenome-Assembled Genomes from the Global Oceans.</title>
        <authorList>
            <person name="Tully B.J."/>
            <person name="Graham E.D."/>
            <person name="Heidelberg J.F."/>
        </authorList>
    </citation>
    <scope>NUCLEOTIDE SEQUENCE [LARGE SCALE GENOMIC DNA]</scope>
</reference>
<dbReference type="InterPro" id="IPR020886">
    <property type="entry name" value="MTH_967-like"/>
</dbReference>
<dbReference type="CDD" id="cd00093">
    <property type="entry name" value="HTH_XRE"/>
    <property type="match status" value="1"/>
</dbReference>
<comment type="caution">
    <text evidence="6">The sequence shown here is derived from an EMBL/GenBank/DDBJ whole genome shotgun (WGS) entry which is preliminary data.</text>
</comment>
<protein>
    <recommendedName>
        <fullName evidence="4">Putative HTH-type transcriptional regulatory protein CL943_02090</fullName>
    </recommendedName>
</protein>
<proteinExistence type="inferred from homology"/>
<evidence type="ECO:0000256" key="1">
    <source>
        <dbReference type="ARBA" id="ARBA00023015"/>
    </source>
</evidence>
<evidence type="ECO:0000256" key="3">
    <source>
        <dbReference type="ARBA" id="ARBA00023163"/>
    </source>
</evidence>
<dbReference type="Pfam" id="PF01381">
    <property type="entry name" value="HTH_3"/>
    <property type="match status" value="1"/>
</dbReference>
<accession>A0A2D6M0W9</accession>
<evidence type="ECO:0000313" key="7">
    <source>
        <dbReference type="Proteomes" id="UP000226592"/>
    </source>
</evidence>
<dbReference type="InterPro" id="IPR001387">
    <property type="entry name" value="Cro/C1-type_HTH"/>
</dbReference>
<dbReference type="EMBL" id="NZBU01000007">
    <property type="protein sequence ID" value="MAG22074.1"/>
    <property type="molecule type" value="Genomic_DNA"/>
</dbReference>
<evidence type="ECO:0000256" key="2">
    <source>
        <dbReference type="ARBA" id="ARBA00023125"/>
    </source>
</evidence>
<dbReference type="PROSITE" id="PS50943">
    <property type="entry name" value="HTH_CROC1"/>
    <property type="match status" value="1"/>
</dbReference>
<dbReference type="Proteomes" id="UP000226592">
    <property type="component" value="Unassembled WGS sequence"/>
</dbReference>
<dbReference type="GO" id="GO:0003700">
    <property type="term" value="F:DNA-binding transcription factor activity"/>
    <property type="evidence" value="ECO:0007669"/>
    <property type="project" value="UniProtKB-UniRule"/>
</dbReference>
<keyword evidence="1 4" id="KW-0805">Transcription regulation</keyword>
<dbReference type="SMART" id="SM00530">
    <property type="entry name" value="HTH_XRE"/>
    <property type="match status" value="1"/>
</dbReference>
<name>A0A2D6M0W9_9ARCH</name>